<feature type="region of interest" description="Disordered" evidence="1">
    <location>
        <begin position="94"/>
        <end position="113"/>
    </location>
</feature>
<name>A0AAD5MI47_PARTN</name>
<dbReference type="Proteomes" id="UP001196413">
    <property type="component" value="Unassembled WGS sequence"/>
</dbReference>
<dbReference type="AlphaFoldDB" id="A0AAD5MI47"/>
<accession>A0AAD5MI47</accession>
<comment type="caution">
    <text evidence="2">The sequence shown here is derived from an EMBL/GenBank/DDBJ whole genome shotgun (WGS) entry which is preliminary data.</text>
</comment>
<keyword evidence="3" id="KW-1185">Reference proteome</keyword>
<proteinExistence type="predicted"/>
<organism evidence="2 3">
    <name type="scientific">Parelaphostrongylus tenuis</name>
    <name type="common">Meningeal worm</name>
    <dbReference type="NCBI Taxonomy" id="148309"/>
    <lineage>
        <taxon>Eukaryota</taxon>
        <taxon>Metazoa</taxon>
        <taxon>Ecdysozoa</taxon>
        <taxon>Nematoda</taxon>
        <taxon>Chromadorea</taxon>
        <taxon>Rhabditida</taxon>
        <taxon>Rhabditina</taxon>
        <taxon>Rhabditomorpha</taxon>
        <taxon>Strongyloidea</taxon>
        <taxon>Metastrongylidae</taxon>
        <taxon>Parelaphostrongylus</taxon>
    </lineage>
</organism>
<evidence type="ECO:0000256" key="1">
    <source>
        <dbReference type="SAM" id="MobiDB-lite"/>
    </source>
</evidence>
<evidence type="ECO:0000313" key="2">
    <source>
        <dbReference type="EMBL" id="KAJ1358625.1"/>
    </source>
</evidence>
<evidence type="ECO:0000313" key="3">
    <source>
        <dbReference type="Proteomes" id="UP001196413"/>
    </source>
</evidence>
<protein>
    <submittedName>
        <fullName evidence="2">Uncharacterized protein</fullName>
    </submittedName>
</protein>
<feature type="compositionally biased region" description="Polar residues" evidence="1">
    <location>
        <begin position="94"/>
        <end position="106"/>
    </location>
</feature>
<reference evidence="2" key="1">
    <citation type="submission" date="2021-06" db="EMBL/GenBank/DDBJ databases">
        <title>Parelaphostrongylus tenuis whole genome reference sequence.</title>
        <authorList>
            <person name="Garwood T.J."/>
            <person name="Larsen P.A."/>
            <person name="Fountain-Jones N.M."/>
            <person name="Garbe J.R."/>
            <person name="Macchietto M.G."/>
            <person name="Kania S.A."/>
            <person name="Gerhold R.W."/>
            <person name="Richards J.E."/>
            <person name="Wolf T.M."/>
        </authorList>
    </citation>
    <scope>NUCLEOTIDE SEQUENCE</scope>
    <source>
        <strain evidence="2">MNPRO001-30</strain>
        <tissue evidence="2">Meninges</tissue>
    </source>
</reference>
<dbReference type="EMBL" id="JAHQIW010003415">
    <property type="protein sequence ID" value="KAJ1358625.1"/>
    <property type="molecule type" value="Genomic_DNA"/>
</dbReference>
<gene>
    <name evidence="2" type="ORF">KIN20_017101</name>
</gene>
<sequence>MHQQFLQAYNPIFEETLFAEVARRQNVLLHNSHLLTHPYNDHCSSTTVSPSCIRPENALPMLLSGTGNMSLQPSYTTFTHPSYASENASMVSNEGALTTGSSNSGSEFIPVKQ</sequence>